<gene>
    <name evidence="5" type="ORF">BJX63DRAFT_395793</name>
</gene>
<comment type="caution">
    <text evidence="5">The sequence shown here is derived from an EMBL/GenBank/DDBJ whole genome shotgun (WGS) entry which is preliminary data.</text>
</comment>
<dbReference type="Pfam" id="PF24564">
    <property type="entry name" value="DUF7605"/>
    <property type="match status" value="1"/>
</dbReference>
<evidence type="ECO:0000256" key="1">
    <source>
        <dbReference type="SAM" id="Coils"/>
    </source>
</evidence>
<dbReference type="InterPro" id="IPR056024">
    <property type="entry name" value="DUF7605"/>
</dbReference>
<feature type="region of interest" description="Disordered" evidence="2">
    <location>
        <begin position="29"/>
        <end position="55"/>
    </location>
</feature>
<feature type="compositionally biased region" description="Low complexity" evidence="2">
    <location>
        <begin position="110"/>
        <end position="120"/>
    </location>
</feature>
<dbReference type="Proteomes" id="UP001610334">
    <property type="component" value="Unassembled WGS sequence"/>
</dbReference>
<feature type="domain" description="DUF7605" evidence="4">
    <location>
        <begin position="740"/>
        <end position="921"/>
    </location>
</feature>
<keyword evidence="6" id="KW-1185">Reference proteome</keyword>
<evidence type="ECO:0000259" key="4">
    <source>
        <dbReference type="Pfam" id="PF24564"/>
    </source>
</evidence>
<dbReference type="Pfam" id="PF00350">
    <property type="entry name" value="Dynamin_N"/>
    <property type="match status" value="1"/>
</dbReference>
<feature type="coiled-coil region" evidence="1">
    <location>
        <begin position="532"/>
        <end position="566"/>
    </location>
</feature>
<dbReference type="Gene3D" id="3.40.50.300">
    <property type="entry name" value="P-loop containing nucleotide triphosphate hydrolases"/>
    <property type="match status" value="1"/>
</dbReference>
<feature type="compositionally biased region" description="Polar residues" evidence="2">
    <location>
        <begin position="78"/>
        <end position="100"/>
    </location>
</feature>
<dbReference type="InterPro" id="IPR045063">
    <property type="entry name" value="Dynamin_N"/>
</dbReference>
<reference evidence="5 6" key="1">
    <citation type="submission" date="2024-07" db="EMBL/GenBank/DDBJ databases">
        <title>Section-level genome sequencing and comparative genomics of Aspergillus sections Usti and Cavernicolus.</title>
        <authorList>
            <consortium name="Lawrence Berkeley National Laboratory"/>
            <person name="Nybo J.L."/>
            <person name="Vesth T.C."/>
            <person name="Theobald S."/>
            <person name="Frisvad J.C."/>
            <person name="Larsen T.O."/>
            <person name="Kjaerboelling I."/>
            <person name="Rothschild-Mancinelli K."/>
            <person name="Lyhne E.K."/>
            <person name="Kogle M.E."/>
            <person name="Barry K."/>
            <person name="Clum A."/>
            <person name="Na H."/>
            <person name="Ledsgaard L."/>
            <person name="Lin J."/>
            <person name="Lipzen A."/>
            <person name="Kuo A."/>
            <person name="Riley R."/>
            <person name="Mondo S."/>
            <person name="Labutti K."/>
            <person name="Haridas S."/>
            <person name="Pangalinan J."/>
            <person name="Salamov A.A."/>
            <person name="Simmons B.A."/>
            <person name="Magnuson J.K."/>
            <person name="Chen J."/>
            <person name="Drula E."/>
            <person name="Henrissat B."/>
            <person name="Wiebenga A."/>
            <person name="Lubbers R.J."/>
            <person name="Gomes A.C."/>
            <person name="Makela M.R."/>
            <person name="Stajich J."/>
            <person name="Grigoriev I.V."/>
            <person name="Mortensen U.H."/>
            <person name="De Vries R.P."/>
            <person name="Baker S.E."/>
            <person name="Andersen M.R."/>
        </authorList>
    </citation>
    <scope>NUCLEOTIDE SEQUENCE [LARGE SCALE GENOMIC DNA]</scope>
    <source>
        <strain evidence="5 6">CBS 588.65</strain>
    </source>
</reference>
<dbReference type="SUPFAM" id="SSF52540">
    <property type="entry name" value="P-loop containing nucleoside triphosphate hydrolases"/>
    <property type="match status" value="1"/>
</dbReference>
<dbReference type="PANTHER" id="PTHR36681">
    <property type="entry name" value="NUCLEAR GTPASE, GERMINAL CENTER-ASSOCIATED, TANDEM DUPLICATE 3"/>
    <property type="match status" value="1"/>
</dbReference>
<evidence type="ECO:0000256" key="2">
    <source>
        <dbReference type="SAM" id="MobiDB-lite"/>
    </source>
</evidence>
<dbReference type="InterPro" id="IPR027417">
    <property type="entry name" value="P-loop_NTPase"/>
</dbReference>
<dbReference type="PANTHER" id="PTHR36681:SF3">
    <property type="entry name" value="NUCLEAR GTPASE, GERMINAL CENTER-ASSOCIATED, TANDEM DUPLICATE 3"/>
    <property type="match status" value="1"/>
</dbReference>
<name>A0ABR4HB53_9EURO</name>
<protein>
    <submittedName>
        <fullName evidence="5">Uncharacterized protein</fullName>
    </submittedName>
</protein>
<proteinExistence type="predicted"/>
<organism evidence="5 6">
    <name type="scientific">Aspergillus granulosus</name>
    <dbReference type="NCBI Taxonomy" id="176169"/>
    <lineage>
        <taxon>Eukaryota</taxon>
        <taxon>Fungi</taxon>
        <taxon>Dikarya</taxon>
        <taxon>Ascomycota</taxon>
        <taxon>Pezizomycotina</taxon>
        <taxon>Eurotiomycetes</taxon>
        <taxon>Eurotiomycetidae</taxon>
        <taxon>Eurotiales</taxon>
        <taxon>Aspergillaceae</taxon>
        <taxon>Aspergillus</taxon>
        <taxon>Aspergillus subgen. Nidulantes</taxon>
    </lineage>
</organism>
<dbReference type="EMBL" id="JBFXLT010000045">
    <property type="protein sequence ID" value="KAL2812690.1"/>
    <property type="molecule type" value="Genomic_DNA"/>
</dbReference>
<accession>A0ABR4HB53</accession>
<feature type="region of interest" description="Disordered" evidence="2">
    <location>
        <begin position="69"/>
        <end position="178"/>
    </location>
</feature>
<keyword evidence="1" id="KW-0175">Coiled coil</keyword>
<feature type="domain" description="Dynamin N-terminal" evidence="3">
    <location>
        <begin position="250"/>
        <end position="489"/>
    </location>
</feature>
<feature type="compositionally biased region" description="Polar residues" evidence="2">
    <location>
        <begin position="29"/>
        <end position="41"/>
    </location>
</feature>
<evidence type="ECO:0000313" key="5">
    <source>
        <dbReference type="EMBL" id="KAL2812690.1"/>
    </source>
</evidence>
<evidence type="ECO:0000313" key="6">
    <source>
        <dbReference type="Proteomes" id="UP001610334"/>
    </source>
</evidence>
<sequence length="1010" mass="113314">MATAKSPSTPLRRSGSQTNVLPSVEFTFSYSPSSRGRLTPTSSADAVSDVGDDRRSLTPTTQAIFQNLHLSDNHRGTTDASNTSLHSGQMASGLTPSSHTTYRDLYNATPSPRGSSSSGPREQRPQTPTSPLGAVNNHFGNLNLSDPQDAESEHANGDGDSNLDEVSSSGNDADDDSNYLYNIRGEELPQAPIYDIRLQDALRNIKGQLVDLSLAMGQREQAHDNTTVFHSLYEQTLAASRFTYPATRTVGFIGDSGMGKSSVINSILDQEGLARSNGDGAACTTVVTEFRSVDENHQNNYTVEADFMNNTEIRELLEELLSAVRKYYTSAYREVSEQEEQENIRGAARRAWDTLLSLFPDQPELDLEFVSQEGEDAVEIIMTRLEEWAVARQDSRPGGRDSLQYSVVANHADECMEQLDNLMADSKDRDRPALWPFVKLIRVYLRSPVLRTGLVLADLPGFRDLNYARVRATERYLRHNCDEVFIVSTIFRCTTDRSIGDIIRRRAQGQPIRIVCTRSEDVNAKETARTSHAVEARRIQDLNSQIEALERRIRQVRSRRRQTTGSISQNLSAEQTNLSDQKEALDLELKRFLISTRNRRVAESLSRTWGDQTRIFCVSNRLYTDHRDLDPGQASAYLELSGITELRRYCQSVPADAQLRATESFLKNQLPALLGSLDLWASASADAVTAGGSQTLRGVLDEADQILQRTFASRQSLVRLAQSDLEEQFKELIKREIRRSRNDWKQGAIRASRDWAMWHHMTYAAWCRNYGTHQTAKQSYRCWNEEILGHGITQLSNRWDTILDFLEDKKDSLSEEISDLFQGLCDSIEEHNDIAPDTLRSLTLNMATRQRCIIQRVHDSFDDLICATEKIKLDTIGGHDSSYIAGVMRAVYNSCMAQSGTGSDSRRKQTMNRHLTSSPLFNEFATNISGDFQGLVERLFNRLNRKLHGEIANVTQDLRASVMVERDESEAGRDPIHAEELKQKVETIQGTLSHACRILGEVASVTANSD</sequence>
<evidence type="ECO:0000259" key="3">
    <source>
        <dbReference type="Pfam" id="PF00350"/>
    </source>
</evidence>